<evidence type="ECO:0000259" key="3">
    <source>
        <dbReference type="Pfam" id="PF02769"/>
    </source>
</evidence>
<dbReference type="Gene3D" id="3.90.650.10">
    <property type="entry name" value="PurM-like C-terminal domain"/>
    <property type="match status" value="1"/>
</dbReference>
<feature type="domain" description="PurM-like C-terminal" evidence="3">
    <location>
        <begin position="171"/>
        <end position="313"/>
    </location>
</feature>
<accession>A0A2M7FYF5</accession>
<dbReference type="PANTHER" id="PTHR30303:SF0">
    <property type="entry name" value="CARBAMOYL DEHYDRATASE HYPE"/>
    <property type="match status" value="1"/>
</dbReference>
<dbReference type="InterPro" id="IPR010918">
    <property type="entry name" value="PurM-like_C_dom"/>
</dbReference>
<dbReference type="Pfam" id="PF02769">
    <property type="entry name" value="AIRS_C"/>
    <property type="match status" value="1"/>
</dbReference>
<evidence type="ECO:0000313" key="5">
    <source>
        <dbReference type="Proteomes" id="UP000231019"/>
    </source>
</evidence>
<dbReference type="SUPFAM" id="SSF56042">
    <property type="entry name" value="PurM C-terminal domain-like"/>
    <property type="match status" value="1"/>
</dbReference>
<dbReference type="PANTHER" id="PTHR30303">
    <property type="entry name" value="HYDROGENASE ISOENZYMES FORMATION PROTEIN HYPE"/>
    <property type="match status" value="1"/>
</dbReference>
<dbReference type="Gene3D" id="3.30.1330.10">
    <property type="entry name" value="PurM-like, N-terminal domain"/>
    <property type="match status" value="1"/>
</dbReference>
<dbReference type="InterPro" id="IPR016188">
    <property type="entry name" value="PurM-like_N"/>
</dbReference>
<evidence type="ECO:0000259" key="2">
    <source>
        <dbReference type="Pfam" id="PF00586"/>
    </source>
</evidence>
<dbReference type="NCBIfam" id="TIGR02124">
    <property type="entry name" value="hypE"/>
    <property type="match status" value="1"/>
</dbReference>
<dbReference type="Proteomes" id="UP000231019">
    <property type="component" value="Unassembled WGS sequence"/>
</dbReference>
<dbReference type="Pfam" id="PF00586">
    <property type="entry name" value="AIRS"/>
    <property type="match status" value="1"/>
</dbReference>
<dbReference type="EMBL" id="PFFQ01000066">
    <property type="protein sequence ID" value="PIW13796.1"/>
    <property type="molecule type" value="Genomic_DNA"/>
</dbReference>
<dbReference type="InterPro" id="IPR036921">
    <property type="entry name" value="PurM-like_N_sf"/>
</dbReference>
<dbReference type="PIRSF" id="PIRSF005644">
    <property type="entry name" value="Hdrgns_mtr_HypE"/>
    <property type="match status" value="1"/>
</dbReference>
<dbReference type="InterPro" id="IPR036676">
    <property type="entry name" value="PurM-like_C_sf"/>
</dbReference>
<evidence type="ECO:0000313" key="4">
    <source>
        <dbReference type="EMBL" id="PIW13796.1"/>
    </source>
</evidence>
<dbReference type="AlphaFoldDB" id="A0A2M7FYF5"/>
<dbReference type="InterPro" id="IPR011854">
    <property type="entry name" value="HypE"/>
</dbReference>
<comment type="similarity">
    <text evidence="1">Belongs to the HypE family.</text>
</comment>
<comment type="caution">
    <text evidence="4">The sequence shown here is derived from an EMBL/GenBank/DDBJ whole genome shotgun (WGS) entry which is preliminary data.</text>
</comment>
<gene>
    <name evidence="4" type="primary">hypE</name>
    <name evidence="4" type="ORF">COW36_24320</name>
</gene>
<evidence type="ECO:0000256" key="1">
    <source>
        <dbReference type="ARBA" id="ARBA00006243"/>
    </source>
</evidence>
<proteinExistence type="inferred from homology"/>
<dbReference type="SUPFAM" id="SSF55326">
    <property type="entry name" value="PurM N-terminal domain-like"/>
    <property type="match status" value="1"/>
</dbReference>
<organism evidence="4 5">
    <name type="scientific">bacterium (Candidatus Blackallbacteria) CG17_big_fil_post_rev_8_21_14_2_50_48_46</name>
    <dbReference type="NCBI Taxonomy" id="2014261"/>
    <lineage>
        <taxon>Bacteria</taxon>
        <taxon>Candidatus Blackallbacteria</taxon>
    </lineage>
</organism>
<name>A0A2M7FYF5_9BACT</name>
<sequence length="343" mass="36641">MSDFKLQCPLPQAPEQVLLAHGGGGRLMQNLLQKQIFPALQSDWLKAPHDGALLAEGLAFTTDSYVVSPLEFPGGDIGSLAVFGTVNDLAMCGARPRWLSLALILEEGLPLEQLQRILHSIQQAAGRCQVEIVTGDTKTVERGKGDGLFITTTGLGTLLSTPPPHPSRIQTGDAILINGDLGRHGLAVLAQRQKLELEGPLFSDCAPVHAEVEALLQAGIELRCLRDPTRGGVASVLHELAQASGLSFQLEETCLPLHEEVQAVCEILGFDPLYLANEGKFLAFVPAPQAEAALQILKHFNSEAAQIGAVTQASPTPTVNLKSPWGTTRTLDLLSGEQLPRIC</sequence>
<dbReference type="CDD" id="cd02197">
    <property type="entry name" value="HypE"/>
    <property type="match status" value="1"/>
</dbReference>
<feature type="domain" description="PurM-like N-terminal" evidence="2">
    <location>
        <begin position="51"/>
        <end position="157"/>
    </location>
</feature>
<reference evidence="4 5" key="1">
    <citation type="submission" date="2017-09" db="EMBL/GenBank/DDBJ databases">
        <title>Depth-based differentiation of microbial function through sediment-hosted aquifers and enrichment of novel symbionts in the deep terrestrial subsurface.</title>
        <authorList>
            <person name="Probst A.J."/>
            <person name="Ladd B."/>
            <person name="Jarett J.K."/>
            <person name="Geller-Mcgrath D.E."/>
            <person name="Sieber C.M."/>
            <person name="Emerson J.B."/>
            <person name="Anantharaman K."/>
            <person name="Thomas B.C."/>
            <person name="Malmstrom R."/>
            <person name="Stieglmeier M."/>
            <person name="Klingl A."/>
            <person name="Woyke T."/>
            <person name="Ryan C.M."/>
            <person name="Banfield J.F."/>
        </authorList>
    </citation>
    <scope>NUCLEOTIDE SEQUENCE [LARGE SCALE GENOMIC DNA]</scope>
    <source>
        <strain evidence="4">CG17_big_fil_post_rev_8_21_14_2_50_48_46</strain>
    </source>
</reference>
<dbReference type="GO" id="GO:0051604">
    <property type="term" value="P:protein maturation"/>
    <property type="evidence" value="ECO:0007669"/>
    <property type="project" value="TreeGrafter"/>
</dbReference>
<protein>
    <submittedName>
        <fullName evidence="4">Hydrogenase expression/formation protein HypE</fullName>
    </submittedName>
</protein>